<proteinExistence type="predicted"/>
<dbReference type="AlphaFoldDB" id="A0A4Y2IN00"/>
<sequence>MGVLPRSLSCGGQVIQYHRNGEVVCWLCRTGVPSEPQRPTAAKTAPCWHAGDRSFDPSDQSFGTRAGTYTRLWREGVGAGGSSIWILPVDYVLTFQE</sequence>
<evidence type="ECO:0000313" key="1">
    <source>
        <dbReference type="EMBL" id="GBM79087.1"/>
    </source>
</evidence>
<protein>
    <submittedName>
        <fullName evidence="1">Uncharacterized protein</fullName>
    </submittedName>
</protein>
<name>A0A4Y2IN00_ARAVE</name>
<organism evidence="1 2">
    <name type="scientific">Araneus ventricosus</name>
    <name type="common">Orbweaver spider</name>
    <name type="synonym">Epeira ventricosa</name>
    <dbReference type="NCBI Taxonomy" id="182803"/>
    <lineage>
        <taxon>Eukaryota</taxon>
        <taxon>Metazoa</taxon>
        <taxon>Ecdysozoa</taxon>
        <taxon>Arthropoda</taxon>
        <taxon>Chelicerata</taxon>
        <taxon>Arachnida</taxon>
        <taxon>Araneae</taxon>
        <taxon>Araneomorphae</taxon>
        <taxon>Entelegynae</taxon>
        <taxon>Araneoidea</taxon>
        <taxon>Araneidae</taxon>
        <taxon>Araneus</taxon>
    </lineage>
</organism>
<accession>A0A4Y2IN00</accession>
<comment type="caution">
    <text evidence="1">The sequence shown here is derived from an EMBL/GenBank/DDBJ whole genome shotgun (WGS) entry which is preliminary data.</text>
</comment>
<gene>
    <name evidence="1" type="ORF">AVEN_31143_1</name>
</gene>
<evidence type="ECO:0000313" key="2">
    <source>
        <dbReference type="Proteomes" id="UP000499080"/>
    </source>
</evidence>
<keyword evidence="2" id="KW-1185">Reference proteome</keyword>
<dbReference type="EMBL" id="BGPR01002800">
    <property type="protein sequence ID" value="GBM79087.1"/>
    <property type="molecule type" value="Genomic_DNA"/>
</dbReference>
<dbReference type="Proteomes" id="UP000499080">
    <property type="component" value="Unassembled WGS sequence"/>
</dbReference>
<reference evidence="1 2" key="1">
    <citation type="journal article" date="2019" name="Sci. Rep.">
        <title>Orb-weaving spider Araneus ventricosus genome elucidates the spidroin gene catalogue.</title>
        <authorList>
            <person name="Kono N."/>
            <person name="Nakamura H."/>
            <person name="Ohtoshi R."/>
            <person name="Moran D.A.P."/>
            <person name="Shinohara A."/>
            <person name="Yoshida Y."/>
            <person name="Fujiwara M."/>
            <person name="Mori M."/>
            <person name="Tomita M."/>
            <person name="Arakawa K."/>
        </authorList>
    </citation>
    <scope>NUCLEOTIDE SEQUENCE [LARGE SCALE GENOMIC DNA]</scope>
</reference>